<dbReference type="InterPro" id="IPR036852">
    <property type="entry name" value="Peptidase_S8/S53_dom_sf"/>
</dbReference>
<keyword evidence="10" id="KW-0865">Zymogen</keyword>
<evidence type="ECO:0000313" key="15">
    <source>
        <dbReference type="Proteomes" id="UP000799537"/>
    </source>
</evidence>
<comment type="catalytic activity">
    <reaction evidence="1">
        <text>Release of an N-terminal tripeptide from a polypeptide.</text>
        <dbReference type="EC" id="3.4.14.10"/>
    </reaction>
</comment>
<dbReference type="PROSITE" id="PS51695">
    <property type="entry name" value="SEDOLISIN"/>
    <property type="match status" value="1"/>
</dbReference>
<dbReference type="RefSeq" id="XP_033662018.1">
    <property type="nucleotide sequence ID" value="XM_033818522.1"/>
</dbReference>
<dbReference type="SUPFAM" id="SSF54897">
    <property type="entry name" value="Protease propeptides/inhibitors"/>
    <property type="match status" value="1"/>
</dbReference>
<evidence type="ECO:0000256" key="8">
    <source>
        <dbReference type="ARBA" id="ARBA00022825"/>
    </source>
</evidence>
<dbReference type="GO" id="GO:0004252">
    <property type="term" value="F:serine-type endopeptidase activity"/>
    <property type="evidence" value="ECO:0007669"/>
    <property type="project" value="UniProtKB-UniRule"/>
</dbReference>
<keyword evidence="12" id="KW-0732">Signal</keyword>
<comment type="subcellular location">
    <subcellularLocation>
        <location evidence="3">Secreted</location>
        <location evidence="3">Extracellular space</location>
    </subcellularLocation>
</comment>
<feature type="active site" description="Charge relay system" evidence="11">
    <location>
        <position position="298"/>
    </location>
</feature>
<feature type="binding site" evidence="11">
    <location>
        <position position="592"/>
    </location>
    <ligand>
        <name>Ca(2+)</name>
        <dbReference type="ChEBI" id="CHEBI:29108"/>
    </ligand>
</feature>
<evidence type="ECO:0000256" key="6">
    <source>
        <dbReference type="ARBA" id="ARBA00022723"/>
    </source>
</evidence>
<dbReference type="SMART" id="SM00944">
    <property type="entry name" value="Pro-kuma_activ"/>
    <property type="match status" value="1"/>
</dbReference>
<comment type="cofactor">
    <cofactor evidence="11">
        <name>Ca(2+)</name>
        <dbReference type="ChEBI" id="CHEBI:29108"/>
    </cofactor>
    <text evidence="11">Binds 1 Ca(2+) ion per subunit.</text>
</comment>
<keyword evidence="6 11" id="KW-0479">Metal-binding</keyword>
<evidence type="ECO:0000256" key="3">
    <source>
        <dbReference type="ARBA" id="ARBA00004239"/>
    </source>
</evidence>
<feature type="domain" description="Peptidase S53" evidence="13">
    <location>
        <begin position="218"/>
        <end position="638"/>
    </location>
</feature>
<feature type="active site" description="Charge relay system" evidence="11">
    <location>
        <position position="551"/>
    </location>
</feature>
<evidence type="ECO:0000256" key="10">
    <source>
        <dbReference type="ARBA" id="ARBA00023145"/>
    </source>
</evidence>
<dbReference type="EMBL" id="ML993621">
    <property type="protein sequence ID" value="KAF2161129.1"/>
    <property type="molecule type" value="Genomic_DNA"/>
</dbReference>
<keyword evidence="8 11" id="KW-0720">Serine protease</keyword>
<keyword evidence="5 11" id="KW-0645">Protease</keyword>
<accession>A0A6A6C5W1</accession>
<evidence type="ECO:0000256" key="11">
    <source>
        <dbReference type="PROSITE-ProRule" id="PRU01032"/>
    </source>
</evidence>
<sequence>MPFLFSLVTALAATAVAVPSTRPAHEKRDALSSSWKLARRAPVEQVVPVRVGMKQRNLDEGARILHELSNQDSPKYGQWWSVEDIHDFFAPATKHVESVKDWLSTSGIHYNRTSLSANKQWVQFDATIAELEDLLHTEYHVYEHQAGHTMPSCDEYYVPSQLRNVIDYITPGVNLGQPSDLTKRDATPRKGFKLPLKTKPLPSFKPEASNDLGLCSSVVTPACIKAMYNITNGTRAATGNELGIFEDLGDHYSQEDLNTFFKAVYPQIPQGTHPTLQAIDGATGPVPVSQAGGESDLDFQISYPIIWPQNSVLFQTDDDNYENDYEFEGFLNTFLDAIDGSYCSYSAYGEKSPSPLDPQYPDPASGGYKGQLQCGVYKPTNVISISYGGSELFLSTNYQRRQCDEYMKLGLQGVSVVISSGDDGVSCDSYQSSIFSPGFPVTCPYVTAVGSTAIPPGGAVTADQIATTEFSSGGGFSNVFPTPDYQKTAVNTYLTNHPPSFGDYQTKYNESVGANNGVYNSAGRAYPDLSAIGQDVLTYTAGRARLTDGTSASAPVIGSILTRINEERIAKGKPTVGFINPTVYAHPEVFRDVVTGSNPGQGSLFSPCDTPGFNAAPGWDPVTGLGVPDYAKLLKLWG</sequence>
<dbReference type="PANTHER" id="PTHR14218:SF19">
    <property type="entry name" value="SERINE PROTEASE AORO, PUTATIVE (AFU_ORTHOLOGUE AFUA_6G10250)-RELATED"/>
    <property type="match status" value="1"/>
</dbReference>
<proteinExistence type="predicted"/>
<evidence type="ECO:0000256" key="7">
    <source>
        <dbReference type="ARBA" id="ARBA00022801"/>
    </source>
</evidence>
<dbReference type="EC" id="3.4.14.10" evidence="4"/>
<evidence type="ECO:0000256" key="12">
    <source>
        <dbReference type="SAM" id="SignalP"/>
    </source>
</evidence>
<name>A0A6A6C5W1_ZASCE</name>
<dbReference type="GO" id="GO:0046872">
    <property type="term" value="F:metal ion binding"/>
    <property type="evidence" value="ECO:0007669"/>
    <property type="project" value="UniProtKB-UniRule"/>
</dbReference>
<evidence type="ECO:0000256" key="9">
    <source>
        <dbReference type="ARBA" id="ARBA00022837"/>
    </source>
</evidence>
<evidence type="ECO:0000256" key="2">
    <source>
        <dbReference type="ARBA" id="ARBA00002451"/>
    </source>
</evidence>
<feature type="binding site" evidence="11">
    <location>
        <position position="618"/>
    </location>
    <ligand>
        <name>Ca(2+)</name>
        <dbReference type="ChEBI" id="CHEBI:29108"/>
    </ligand>
</feature>
<evidence type="ECO:0000256" key="5">
    <source>
        <dbReference type="ARBA" id="ARBA00022670"/>
    </source>
</evidence>
<dbReference type="GO" id="GO:0008240">
    <property type="term" value="F:tripeptidyl-peptidase activity"/>
    <property type="evidence" value="ECO:0007669"/>
    <property type="project" value="UniProtKB-EC"/>
</dbReference>
<feature type="binding site" evidence="11">
    <location>
        <position position="593"/>
    </location>
    <ligand>
        <name>Ca(2+)</name>
        <dbReference type="ChEBI" id="CHEBI:29108"/>
    </ligand>
</feature>
<evidence type="ECO:0000256" key="4">
    <source>
        <dbReference type="ARBA" id="ARBA00012462"/>
    </source>
</evidence>
<dbReference type="Proteomes" id="UP000799537">
    <property type="component" value="Unassembled WGS sequence"/>
</dbReference>
<gene>
    <name evidence="14" type="ORF">M409DRAFT_69979</name>
</gene>
<dbReference type="SUPFAM" id="SSF52743">
    <property type="entry name" value="Subtilisin-like"/>
    <property type="match status" value="1"/>
</dbReference>
<organism evidence="14 15">
    <name type="scientific">Zasmidium cellare ATCC 36951</name>
    <dbReference type="NCBI Taxonomy" id="1080233"/>
    <lineage>
        <taxon>Eukaryota</taxon>
        <taxon>Fungi</taxon>
        <taxon>Dikarya</taxon>
        <taxon>Ascomycota</taxon>
        <taxon>Pezizomycotina</taxon>
        <taxon>Dothideomycetes</taxon>
        <taxon>Dothideomycetidae</taxon>
        <taxon>Mycosphaerellales</taxon>
        <taxon>Mycosphaerellaceae</taxon>
        <taxon>Zasmidium</taxon>
    </lineage>
</organism>
<dbReference type="InterPro" id="IPR000209">
    <property type="entry name" value="Peptidase_S8/S53_dom"/>
</dbReference>
<protein>
    <recommendedName>
        <fullName evidence="4">tripeptidyl-peptidase II</fullName>
        <ecNumber evidence="4">3.4.14.10</ecNumber>
    </recommendedName>
</protein>
<evidence type="ECO:0000256" key="1">
    <source>
        <dbReference type="ARBA" id="ARBA00001910"/>
    </source>
</evidence>
<dbReference type="InterPro" id="IPR015366">
    <property type="entry name" value="S53_propep"/>
</dbReference>
<feature type="binding site" evidence="11">
    <location>
        <position position="620"/>
    </location>
    <ligand>
        <name>Ca(2+)</name>
        <dbReference type="ChEBI" id="CHEBI:29108"/>
    </ligand>
</feature>
<dbReference type="AlphaFoldDB" id="A0A6A6C5W1"/>
<keyword evidence="15" id="KW-1185">Reference proteome</keyword>
<dbReference type="CDD" id="cd04056">
    <property type="entry name" value="Peptidases_S53"/>
    <property type="match status" value="1"/>
</dbReference>
<dbReference type="InterPro" id="IPR050819">
    <property type="entry name" value="Tripeptidyl-peptidase_I"/>
</dbReference>
<dbReference type="PANTHER" id="PTHR14218">
    <property type="entry name" value="PROTEASE S8 TRIPEPTIDYL PEPTIDASE I CLN2"/>
    <property type="match status" value="1"/>
</dbReference>
<dbReference type="GeneID" id="54571794"/>
<evidence type="ECO:0000313" key="14">
    <source>
        <dbReference type="EMBL" id="KAF2161129.1"/>
    </source>
</evidence>
<feature type="chain" id="PRO_5025693265" description="tripeptidyl-peptidase II" evidence="12">
    <location>
        <begin position="18"/>
        <end position="638"/>
    </location>
</feature>
<reference evidence="14" key="1">
    <citation type="journal article" date="2020" name="Stud. Mycol.">
        <title>101 Dothideomycetes genomes: a test case for predicting lifestyles and emergence of pathogens.</title>
        <authorList>
            <person name="Haridas S."/>
            <person name="Albert R."/>
            <person name="Binder M."/>
            <person name="Bloem J."/>
            <person name="Labutti K."/>
            <person name="Salamov A."/>
            <person name="Andreopoulos B."/>
            <person name="Baker S."/>
            <person name="Barry K."/>
            <person name="Bills G."/>
            <person name="Bluhm B."/>
            <person name="Cannon C."/>
            <person name="Castanera R."/>
            <person name="Culley D."/>
            <person name="Daum C."/>
            <person name="Ezra D."/>
            <person name="Gonzalez J."/>
            <person name="Henrissat B."/>
            <person name="Kuo A."/>
            <person name="Liang C."/>
            <person name="Lipzen A."/>
            <person name="Lutzoni F."/>
            <person name="Magnuson J."/>
            <person name="Mondo S."/>
            <person name="Nolan M."/>
            <person name="Ohm R."/>
            <person name="Pangilinan J."/>
            <person name="Park H.-J."/>
            <person name="Ramirez L."/>
            <person name="Alfaro M."/>
            <person name="Sun H."/>
            <person name="Tritt A."/>
            <person name="Yoshinaga Y."/>
            <person name="Zwiers L.-H."/>
            <person name="Turgeon B."/>
            <person name="Goodwin S."/>
            <person name="Spatafora J."/>
            <person name="Crous P."/>
            <person name="Grigoriev I."/>
        </authorList>
    </citation>
    <scope>NUCLEOTIDE SEQUENCE</scope>
    <source>
        <strain evidence="14">ATCC 36951</strain>
    </source>
</reference>
<dbReference type="InterPro" id="IPR030400">
    <property type="entry name" value="Sedolisin_dom"/>
</dbReference>
<comment type="function">
    <text evidence="2">Secreted tripeptidyl-peptidase which degrades proteins at acidic pHs and is involved in virulence.</text>
</comment>
<dbReference type="Pfam" id="PF09286">
    <property type="entry name" value="Pro-kuma_activ"/>
    <property type="match status" value="1"/>
</dbReference>
<dbReference type="CDD" id="cd11377">
    <property type="entry name" value="Pro-peptidase_S53"/>
    <property type="match status" value="1"/>
</dbReference>
<keyword evidence="7 11" id="KW-0378">Hydrolase</keyword>
<dbReference type="OrthoDB" id="409122at2759"/>
<dbReference type="GO" id="GO:0006508">
    <property type="term" value="P:proteolysis"/>
    <property type="evidence" value="ECO:0007669"/>
    <property type="project" value="UniProtKB-KW"/>
</dbReference>
<dbReference type="Pfam" id="PF00082">
    <property type="entry name" value="Peptidase_S8"/>
    <property type="match status" value="1"/>
</dbReference>
<dbReference type="GO" id="GO:0005576">
    <property type="term" value="C:extracellular region"/>
    <property type="evidence" value="ECO:0007669"/>
    <property type="project" value="UniProtKB-SubCell"/>
</dbReference>
<evidence type="ECO:0000259" key="13">
    <source>
        <dbReference type="PROSITE" id="PS51695"/>
    </source>
</evidence>
<feature type="active site" description="Charge relay system" evidence="11">
    <location>
        <position position="294"/>
    </location>
</feature>
<feature type="signal peptide" evidence="12">
    <location>
        <begin position="1"/>
        <end position="17"/>
    </location>
</feature>
<keyword evidence="9 11" id="KW-0106">Calcium</keyword>
<dbReference type="Gene3D" id="3.40.50.200">
    <property type="entry name" value="Peptidase S8/S53 domain"/>
    <property type="match status" value="1"/>
</dbReference>